<dbReference type="Pfam" id="PF11817">
    <property type="entry name" value="Foie-gras_1"/>
    <property type="match status" value="1"/>
</dbReference>
<evidence type="ECO:0000259" key="3">
    <source>
        <dbReference type="Pfam" id="PF11817"/>
    </source>
</evidence>
<feature type="region of interest" description="Disordered" evidence="1">
    <location>
        <begin position="100"/>
        <end position="121"/>
    </location>
</feature>
<organism evidence="4 5">
    <name type="scientific">Cladophialophora yegresii CBS 114405</name>
    <dbReference type="NCBI Taxonomy" id="1182544"/>
    <lineage>
        <taxon>Eukaryota</taxon>
        <taxon>Fungi</taxon>
        <taxon>Dikarya</taxon>
        <taxon>Ascomycota</taxon>
        <taxon>Pezizomycotina</taxon>
        <taxon>Eurotiomycetes</taxon>
        <taxon>Chaetothyriomycetidae</taxon>
        <taxon>Chaetothyriales</taxon>
        <taxon>Herpotrichiellaceae</taxon>
        <taxon>Cladophialophora</taxon>
    </lineage>
</organism>
<evidence type="ECO:0008006" key="6">
    <source>
        <dbReference type="Google" id="ProtNLM"/>
    </source>
</evidence>
<keyword evidence="5" id="KW-1185">Reference proteome</keyword>
<feature type="domain" description="Gryzun putative trafficking through Golgi" evidence="2">
    <location>
        <begin position="653"/>
        <end position="1259"/>
    </location>
</feature>
<dbReference type="InterPro" id="IPR012880">
    <property type="entry name" value="Gryzun"/>
</dbReference>
<name>W9VTB3_9EURO</name>
<dbReference type="Proteomes" id="UP000019473">
    <property type="component" value="Unassembled WGS sequence"/>
</dbReference>
<sequence>MDRFPQDYVGHNLPLLLLSGLNTRSPIEPDVSRNTYDFLHEGGFRIKVDAPVVGGSLAEQVLQSFCDQDASDVPWHSQAFALRNAKVFKIATVGRVFTFPPRKAPPPPHSPRLSAVDANGSPPPPLVLHSPLSPLTPSSPLYPDGIVSPLWITKHQTRLPCAFLSFFTLGSDPNTSPLQDNRLKSEINNVRNVLSSTSYKTKHVVVLLGDGNISVPELEDRLATIRRATALDSRSLYFLAHNSSSAQVVAFVINVLSALHPLCIEYYRDLSKHARRKRNRSAIPQPTVQPGTSNILSLQGWNVRYEFKLGVFAEFRQEMDAACRNYETAYDSLFAPEIIDGIPAWSPRFNEARLLADIIAFRTLRCLLWTDQGTTAVRSWITHRDRTADLVNRRGKGTANYGWEAWQFAWAKIMADLLSRSKYPLLNVKIPNTPGLLPIYVSAKRLLPADERSNPWEQLHHQGYWLEIAKNSILARRKWALQIPEEDRQPPGRSPASIVASKAQLYDTYLALEPYREVPGDGSPGHDYAKEITTTLENAIACFRHRGQLRKTDILGLQIAFQQIEIHSWAAAASTLQELWFSQHWRKAGWWKLLQGLGWALLDTLTRVQNGELLVRLLWELTNEVFDRKPNTNYDLRQALAPYSLENGSLSIAVDVDEALSPLTATFTFSTHDVFVGEALDCQLAIQSRAQSGLPAIRLSEVKVIFEGSLKSIYLTAEDGEDGEVESSASTAHFVNVGLDETSSMSFSGTKRSSTIAIALLAGNANLSIPSSHTKIFKIRVIPREPGDATVASITLILHDEKFSLAATCSNFSHTVAQWWETKEGMPIPRTLGHESNGFNTIHIQPKPPKLKLEAPGLRRSYYTNESITIDFDITNEEAEDVLVVLEARLIGPIEGATRISWTGDGADTAPATRSALGILTLPSREMGTILSSDKASASIRIMGITIAVDHEVELTATYRLVSEQETTVAKAITVDVGVVRPFEANYDFTPRLDIDSWPNFFDAPQPSSETATPAGLRHLYSVAASLYSFAAERLVIEAILLKATKVVGGAVCSSGTGIIRSKEESGAAGGAAEQTGREIISTVILPDHTEIFDFDLTLQKMVLGDRHTVAVDLELEIAWRREDSEEVNTTVLEAARHVAPMAEPRVILTASAPGPGAINAGAYKLSFTVENSSMHFLTFNASMEASEDFAFSGPKACAINLAPLSKQTLAYRILPNKKNEWIGVHLNVVDAYFGQTLKVLPGGKRVKVDKQGNLLVKV</sequence>
<evidence type="ECO:0000259" key="2">
    <source>
        <dbReference type="Pfam" id="PF07919"/>
    </source>
</evidence>
<protein>
    <recommendedName>
        <fullName evidence="6">Trafficking protein particle complex subunit 11 domain-containing protein</fullName>
    </recommendedName>
</protein>
<dbReference type="STRING" id="1182544.W9VTB3"/>
<dbReference type="GeneID" id="19180970"/>
<dbReference type="PANTHER" id="PTHR14374:SF0">
    <property type="entry name" value="TRAFFICKING PROTEIN PARTICLE COMPLEX SUBUNIT 11"/>
    <property type="match status" value="1"/>
</dbReference>
<reference evidence="4 5" key="1">
    <citation type="submission" date="2013-03" db="EMBL/GenBank/DDBJ databases">
        <title>The Genome Sequence of Cladophialophora yegresii CBS 114405.</title>
        <authorList>
            <consortium name="The Broad Institute Genomics Platform"/>
            <person name="Cuomo C."/>
            <person name="de Hoog S."/>
            <person name="Gorbushina A."/>
            <person name="Walker B."/>
            <person name="Young S.K."/>
            <person name="Zeng Q."/>
            <person name="Gargeya S."/>
            <person name="Fitzgerald M."/>
            <person name="Haas B."/>
            <person name="Abouelleil A."/>
            <person name="Allen A.W."/>
            <person name="Alvarado L."/>
            <person name="Arachchi H.M."/>
            <person name="Berlin A.M."/>
            <person name="Chapman S.B."/>
            <person name="Gainer-Dewar J."/>
            <person name="Goldberg J."/>
            <person name="Griggs A."/>
            <person name="Gujja S."/>
            <person name="Hansen M."/>
            <person name="Howarth C."/>
            <person name="Imamovic A."/>
            <person name="Ireland A."/>
            <person name="Larimer J."/>
            <person name="McCowan C."/>
            <person name="Murphy C."/>
            <person name="Pearson M."/>
            <person name="Poon T.W."/>
            <person name="Priest M."/>
            <person name="Roberts A."/>
            <person name="Saif S."/>
            <person name="Shea T."/>
            <person name="Sisk P."/>
            <person name="Sykes S."/>
            <person name="Wortman J."/>
            <person name="Nusbaum C."/>
            <person name="Birren B."/>
        </authorList>
    </citation>
    <scope>NUCLEOTIDE SEQUENCE [LARGE SCALE GENOMIC DNA]</scope>
    <source>
        <strain evidence="4 5">CBS 114405</strain>
    </source>
</reference>
<dbReference type="PANTHER" id="PTHR14374">
    <property type="entry name" value="FOIE GRAS"/>
    <property type="match status" value="1"/>
</dbReference>
<proteinExistence type="predicted"/>
<dbReference type="OrthoDB" id="6278596at2759"/>
<dbReference type="VEuPathDB" id="FungiDB:A1O7_06393"/>
<gene>
    <name evidence="4" type="ORF">A1O7_06393</name>
</gene>
<dbReference type="HOGENOM" id="CLU_003572_1_0_1"/>
<feature type="domain" description="Trafficking protein particle complex subunit 11" evidence="3">
    <location>
        <begin position="348"/>
        <end position="623"/>
    </location>
</feature>
<evidence type="ECO:0000313" key="5">
    <source>
        <dbReference type="Proteomes" id="UP000019473"/>
    </source>
</evidence>
<accession>W9VTB3</accession>
<evidence type="ECO:0000256" key="1">
    <source>
        <dbReference type="SAM" id="MobiDB-lite"/>
    </source>
</evidence>
<dbReference type="EMBL" id="AMGW01000004">
    <property type="protein sequence ID" value="EXJ58962.1"/>
    <property type="molecule type" value="Genomic_DNA"/>
</dbReference>
<dbReference type="Pfam" id="PF07919">
    <property type="entry name" value="Gryzun"/>
    <property type="match status" value="1"/>
</dbReference>
<dbReference type="eggNOG" id="ENOG502QV3F">
    <property type="taxonomic scope" value="Eukaryota"/>
</dbReference>
<dbReference type="InterPro" id="IPR021773">
    <property type="entry name" value="TPC11"/>
</dbReference>
<dbReference type="AlphaFoldDB" id="W9VTB3"/>
<dbReference type="RefSeq" id="XP_007758585.1">
    <property type="nucleotide sequence ID" value="XM_007760395.1"/>
</dbReference>
<evidence type="ECO:0000313" key="4">
    <source>
        <dbReference type="EMBL" id="EXJ58962.1"/>
    </source>
</evidence>
<comment type="caution">
    <text evidence="4">The sequence shown here is derived from an EMBL/GenBank/DDBJ whole genome shotgun (WGS) entry which is preliminary data.</text>
</comment>